<dbReference type="PANTHER" id="PTHR13696">
    <property type="entry name" value="P-LOOP CONTAINING NUCLEOSIDE TRIPHOSPHATE HYDROLASE"/>
    <property type="match status" value="1"/>
</dbReference>
<dbReference type="EMBL" id="FOLQ01000015">
    <property type="protein sequence ID" value="SFE55583.1"/>
    <property type="molecule type" value="Genomic_DNA"/>
</dbReference>
<organism evidence="2 3">
    <name type="scientific">Spirosoma endophyticum</name>
    <dbReference type="NCBI Taxonomy" id="662367"/>
    <lineage>
        <taxon>Bacteria</taxon>
        <taxon>Pseudomonadati</taxon>
        <taxon>Bacteroidota</taxon>
        <taxon>Cytophagia</taxon>
        <taxon>Cytophagales</taxon>
        <taxon>Cytophagaceae</taxon>
        <taxon>Spirosoma</taxon>
    </lineage>
</organism>
<dbReference type="STRING" id="662367.SAMN05216167_115103"/>
<dbReference type="OrthoDB" id="978593at2"/>
<dbReference type="CDD" id="cd02042">
    <property type="entry name" value="ParAB_family"/>
    <property type="match status" value="1"/>
</dbReference>
<dbReference type="SUPFAM" id="SSF52540">
    <property type="entry name" value="P-loop containing nucleoside triphosphate hydrolases"/>
    <property type="match status" value="1"/>
</dbReference>
<reference evidence="2 3" key="1">
    <citation type="submission" date="2016-10" db="EMBL/GenBank/DDBJ databases">
        <authorList>
            <person name="de Groot N.N."/>
        </authorList>
    </citation>
    <scope>NUCLEOTIDE SEQUENCE [LARGE SCALE GENOMIC DNA]</scope>
    <source>
        <strain evidence="2 3">DSM 26130</strain>
    </source>
</reference>
<dbReference type="InterPro" id="IPR025669">
    <property type="entry name" value="AAA_dom"/>
</dbReference>
<accession>A0A1I2BJY4</accession>
<dbReference type="Gene3D" id="3.40.50.300">
    <property type="entry name" value="P-loop containing nucleotide triphosphate hydrolases"/>
    <property type="match status" value="1"/>
</dbReference>
<dbReference type="RefSeq" id="WP_143100764.1">
    <property type="nucleotide sequence ID" value="NZ_FOLQ01000015.1"/>
</dbReference>
<dbReference type="PANTHER" id="PTHR13696:SF52">
    <property type="entry name" value="PARA FAMILY PROTEIN CT_582"/>
    <property type="match status" value="1"/>
</dbReference>
<evidence type="ECO:0000259" key="1">
    <source>
        <dbReference type="Pfam" id="PF13614"/>
    </source>
</evidence>
<dbReference type="Pfam" id="PF13614">
    <property type="entry name" value="AAA_31"/>
    <property type="match status" value="1"/>
</dbReference>
<proteinExistence type="predicted"/>
<protein>
    <submittedName>
        <fullName evidence="2">Chromosome partitioning protein</fullName>
    </submittedName>
</protein>
<name>A0A1I2BJY4_9BACT</name>
<sequence>MSQSKVIAFSSQKGGAGKTTLTQLVATYLFSQQVKVLVIDTDFPQHSFSRSRQRDLLPSITSPDLLASMAEKGIVPYPIETMTMDDLIRVLPHIRTSTNIDVIFLDLPGTLNVDNFALLAKQIDQVIIPFELEFKSFVAGMDTIDFYQLHNSTIPISAIWTKLKTPHNVKMKEQLESAIKGKGVYVFESVLKEAGSSIAKQISTIFPLKHFSQNIVDELLNKAPTHTSMALN</sequence>
<evidence type="ECO:0000313" key="2">
    <source>
        <dbReference type="EMBL" id="SFE55583.1"/>
    </source>
</evidence>
<keyword evidence="3" id="KW-1185">Reference proteome</keyword>
<dbReference type="Proteomes" id="UP000198598">
    <property type="component" value="Unassembled WGS sequence"/>
</dbReference>
<dbReference type="InterPro" id="IPR050678">
    <property type="entry name" value="DNA_Partitioning_ATPase"/>
</dbReference>
<evidence type="ECO:0000313" key="3">
    <source>
        <dbReference type="Proteomes" id="UP000198598"/>
    </source>
</evidence>
<feature type="domain" description="AAA" evidence="1">
    <location>
        <begin position="4"/>
        <end position="49"/>
    </location>
</feature>
<dbReference type="AlphaFoldDB" id="A0A1I2BJY4"/>
<dbReference type="InterPro" id="IPR027417">
    <property type="entry name" value="P-loop_NTPase"/>
</dbReference>
<gene>
    <name evidence="2" type="ORF">SAMN05216167_115103</name>
</gene>